<protein>
    <submittedName>
        <fullName evidence="1">Uncharacterized protein</fullName>
    </submittedName>
</protein>
<name>A0A653BSF0_CALMS</name>
<sequence>MVYTIYFSDRSVVQLSVVCNSYVLLRQ</sequence>
<keyword evidence="2" id="KW-1185">Reference proteome</keyword>
<evidence type="ECO:0000313" key="2">
    <source>
        <dbReference type="Proteomes" id="UP000410492"/>
    </source>
</evidence>
<reference evidence="1 2" key="1">
    <citation type="submission" date="2019-01" db="EMBL/GenBank/DDBJ databases">
        <authorList>
            <person name="Sayadi A."/>
        </authorList>
    </citation>
    <scope>NUCLEOTIDE SEQUENCE [LARGE SCALE GENOMIC DNA]</scope>
</reference>
<evidence type="ECO:0000313" key="1">
    <source>
        <dbReference type="EMBL" id="VEN38524.1"/>
    </source>
</evidence>
<gene>
    <name evidence="1" type="ORF">CALMAC_LOCUS3396</name>
</gene>
<organism evidence="1 2">
    <name type="scientific">Callosobruchus maculatus</name>
    <name type="common">Southern cowpea weevil</name>
    <name type="synonym">Pulse bruchid</name>
    <dbReference type="NCBI Taxonomy" id="64391"/>
    <lineage>
        <taxon>Eukaryota</taxon>
        <taxon>Metazoa</taxon>
        <taxon>Ecdysozoa</taxon>
        <taxon>Arthropoda</taxon>
        <taxon>Hexapoda</taxon>
        <taxon>Insecta</taxon>
        <taxon>Pterygota</taxon>
        <taxon>Neoptera</taxon>
        <taxon>Endopterygota</taxon>
        <taxon>Coleoptera</taxon>
        <taxon>Polyphaga</taxon>
        <taxon>Cucujiformia</taxon>
        <taxon>Chrysomeloidea</taxon>
        <taxon>Chrysomelidae</taxon>
        <taxon>Bruchinae</taxon>
        <taxon>Bruchini</taxon>
        <taxon>Callosobruchus</taxon>
    </lineage>
</organism>
<dbReference type="AlphaFoldDB" id="A0A653BSF0"/>
<proteinExistence type="predicted"/>
<dbReference type="EMBL" id="CAACVG010004607">
    <property type="protein sequence ID" value="VEN38524.1"/>
    <property type="molecule type" value="Genomic_DNA"/>
</dbReference>
<dbReference type="Proteomes" id="UP000410492">
    <property type="component" value="Unassembled WGS sequence"/>
</dbReference>
<accession>A0A653BSF0</accession>